<name>A0A3Q8B5B5_STRSU</name>
<accession>A0A3Q8B5B5</accession>
<keyword evidence="2" id="KW-0255">Endonuclease</keyword>
<dbReference type="CDD" id="cd04301">
    <property type="entry name" value="NAT_SF"/>
    <property type="match status" value="1"/>
</dbReference>
<dbReference type="InterPro" id="IPR000182">
    <property type="entry name" value="GNAT_dom"/>
</dbReference>
<feature type="domain" description="N-acetyltransferase" evidence="1">
    <location>
        <begin position="2"/>
        <end position="147"/>
    </location>
</feature>
<dbReference type="Proteomes" id="UP000323128">
    <property type="component" value="Chromosome"/>
</dbReference>
<reference evidence="2" key="1">
    <citation type="journal article" date="2021" name="Front. Microbiol.">
        <title>Comparative Virulence and Genomic Analysis of Streptococcus suis Isolates.</title>
        <authorList>
            <person name="Nicholson T.L."/>
            <person name="Waack U."/>
            <person name="Anderson T.K."/>
            <person name="Bayles D.O."/>
            <person name="Zaia S.R."/>
            <person name="Goertz I."/>
            <person name="Eppinger M."/>
            <person name="Hau S.J."/>
            <person name="Brockmeier S.L."/>
            <person name="Shore S.M."/>
        </authorList>
    </citation>
    <scope>NUCLEOTIDE SEQUENCE</scope>
    <source>
        <strain evidence="2">SRD478</strain>
    </source>
</reference>
<protein>
    <submittedName>
        <fullName evidence="2">HNH endonuclease</fullName>
    </submittedName>
</protein>
<dbReference type="Gene3D" id="3.40.630.30">
    <property type="match status" value="1"/>
</dbReference>
<sequence>MTDYRFTKFEIYNYSGVTQEKIVLGDEIDTKAINSVGQHYDKIKRKGLTYYDRFEEIYHHKCAYCGVSTIINPAPLYEIDHFFNKKQGTFGEENTSVNHISNLIFSCRNCNQAKKEFDVSSIHDATHPDTEEIGRVFNRGNHFEIEISEEYYANEKIQNFYKKMNFGYRFRKLDYLLLNLYSLKEKSPYQGRYERLFNKLLELRNTVPSLKKYE</sequence>
<dbReference type="PROSITE" id="PS51186">
    <property type="entry name" value="GNAT"/>
    <property type="match status" value="1"/>
</dbReference>
<evidence type="ECO:0000259" key="1">
    <source>
        <dbReference type="PROSITE" id="PS51186"/>
    </source>
</evidence>
<dbReference type="RefSeq" id="WP_024393138.1">
    <property type="nucleotide sequence ID" value="NZ_AP023391.1"/>
</dbReference>
<organism evidence="2">
    <name type="scientific">Streptococcus suis</name>
    <dbReference type="NCBI Taxonomy" id="1307"/>
    <lineage>
        <taxon>Bacteria</taxon>
        <taxon>Bacillati</taxon>
        <taxon>Bacillota</taxon>
        <taxon>Bacilli</taxon>
        <taxon>Lactobacillales</taxon>
        <taxon>Streptococcaceae</taxon>
        <taxon>Streptococcus</taxon>
    </lineage>
</organism>
<evidence type="ECO:0000313" key="2">
    <source>
        <dbReference type="EMBL" id="ASW49222.2"/>
    </source>
</evidence>
<gene>
    <name evidence="2" type="ORF">A7J08_02630</name>
</gene>
<dbReference type="AlphaFoldDB" id="A0A3Q8B5B5"/>
<proteinExistence type="predicted"/>
<keyword evidence="2" id="KW-0540">Nuclease</keyword>
<dbReference type="GO" id="GO:0016747">
    <property type="term" value="F:acyltransferase activity, transferring groups other than amino-acyl groups"/>
    <property type="evidence" value="ECO:0007669"/>
    <property type="project" value="InterPro"/>
</dbReference>
<dbReference type="SUPFAM" id="SSF55729">
    <property type="entry name" value="Acyl-CoA N-acyltransferases (Nat)"/>
    <property type="match status" value="1"/>
</dbReference>
<dbReference type="Pfam" id="PF00583">
    <property type="entry name" value="Acetyltransf_1"/>
    <property type="match status" value="1"/>
</dbReference>
<dbReference type="EMBL" id="CP030010">
    <property type="protein sequence ID" value="ASW49222.2"/>
    <property type="molecule type" value="Genomic_DNA"/>
</dbReference>
<dbReference type="InterPro" id="IPR016181">
    <property type="entry name" value="Acyl_CoA_acyltransferase"/>
</dbReference>
<keyword evidence="2" id="KW-0378">Hydrolase</keyword>